<dbReference type="OrthoDB" id="3832628at2759"/>
<protein>
    <recommendedName>
        <fullName evidence="2">LDB19 N-terminal domain-containing protein</fullName>
    </recommendedName>
</protein>
<feature type="region of interest" description="Disordered" evidence="1">
    <location>
        <begin position="1"/>
        <end position="35"/>
    </location>
</feature>
<evidence type="ECO:0000256" key="1">
    <source>
        <dbReference type="SAM" id="MobiDB-lite"/>
    </source>
</evidence>
<evidence type="ECO:0000313" key="4">
    <source>
        <dbReference type="Proteomes" id="UP000800235"/>
    </source>
</evidence>
<proteinExistence type="predicted"/>
<reference evidence="3" key="1">
    <citation type="journal article" date="2020" name="Stud. Mycol.">
        <title>101 Dothideomycetes genomes: a test case for predicting lifestyles and emergence of pathogens.</title>
        <authorList>
            <person name="Haridas S."/>
            <person name="Albert R."/>
            <person name="Binder M."/>
            <person name="Bloem J."/>
            <person name="Labutti K."/>
            <person name="Salamov A."/>
            <person name="Andreopoulos B."/>
            <person name="Baker S."/>
            <person name="Barry K."/>
            <person name="Bills G."/>
            <person name="Bluhm B."/>
            <person name="Cannon C."/>
            <person name="Castanera R."/>
            <person name="Culley D."/>
            <person name="Daum C."/>
            <person name="Ezra D."/>
            <person name="Gonzalez J."/>
            <person name="Henrissat B."/>
            <person name="Kuo A."/>
            <person name="Liang C."/>
            <person name="Lipzen A."/>
            <person name="Lutzoni F."/>
            <person name="Magnuson J."/>
            <person name="Mondo S."/>
            <person name="Nolan M."/>
            <person name="Ohm R."/>
            <person name="Pangilinan J."/>
            <person name="Park H.-J."/>
            <person name="Ramirez L."/>
            <person name="Alfaro M."/>
            <person name="Sun H."/>
            <person name="Tritt A."/>
            <person name="Yoshinaga Y."/>
            <person name="Zwiers L.-H."/>
            <person name="Turgeon B."/>
            <person name="Goodwin S."/>
            <person name="Spatafora J."/>
            <person name="Crous P."/>
            <person name="Grigoriev I."/>
        </authorList>
    </citation>
    <scope>NUCLEOTIDE SEQUENCE</scope>
    <source>
        <strain evidence="3">CBS 130266</strain>
    </source>
</reference>
<feature type="domain" description="LDB19 N-terminal" evidence="2">
    <location>
        <begin position="82"/>
        <end position="256"/>
    </location>
</feature>
<organism evidence="3 4">
    <name type="scientific">Tothia fuscella</name>
    <dbReference type="NCBI Taxonomy" id="1048955"/>
    <lineage>
        <taxon>Eukaryota</taxon>
        <taxon>Fungi</taxon>
        <taxon>Dikarya</taxon>
        <taxon>Ascomycota</taxon>
        <taxon>Pezizomycotina</taxon>
        <taxon>Dothideomycetes</taxon>
        <taxon>Pleosporomycetidae</taxon>
        <taxon>Venturiales</taxon>
        <taxon>Cylindrosympodiaceae</taxon>
        <taxon>Tothia</taxon>
    </lineage>
</organism>
<dbReference type="InterPro" id="IPR024391">
    <property type="entry name" value="LDB19_N"/>
</dbReference>
<dbReference type="Proteomes" id="UP000800235">
    <property type="component" value="Unassembled WGS sequence"/>
</dbReference>
<gene>
    <name evidence="3" type="ORF">EJ08DRAFT_646890</name>
</gene>
<accession>A0A9P4NYK3</accession>
<feature type="non-terminal residue" evidence="3">
    <location>
        <position position="472"/>
    </location>
</feature>
<evidence type="ECO:0000313" key="3">
    <source>
        <dbReference type="EMBL" id="KAF2434012.1"/>
    </source>
</evidence>
<dbReference type="AlphaFoldDB" id="A0A9P4NYK3"/>
<comment type="caution">
    <text evidence="3">The sequence shown here is derived from an EMBL/GenBank/DDBJ whole genome shotgun (WGS) entry which is preliminary data.</text>
</comment>
<dbReference type="Gene3D" id="2.60.40.640">
    <property type="match status" value="1"/>
</dbReference>
<dbReference type="InterPro" id="IPR014752">
    <property type="entry name" value="Arrestin-like_C"/>
</dbReference>
<dbReference type="EMBL" id="MU007018">
    <property type="protein sequence ID" value="KAF2434012.1"/>
    <property type="molecule type" value="Genomic_DNA"/>
</dbReference>
<keyword evidence="4" id="KW-1185">Reference proteome</keyword>
<name>A0A9P4NYK3_9PEZI</name>
<dbReference type="Pfam" id="PF13002">
    <property type="entry name" value="LDB19"/>
    <property type="match status" value="1"/>
</dbReference>
<evidence type="ECO:0000259" key="2">
    <source>
        <dbReference type="Pfam" id="PF13002"/>
    </source>
</evidence>
<sequence length="472" mass="52184">MDALKRHSLGAKLLNATDRRGSHGSSKSPKMEPRKCAKISIKVESPPLVSYNIPANSSGALFSARLDVDVADPNVVFESFEMKLNCVYTVKKPVQPNCPECTTQKTELKSWDFANEKLKLSPRKHDFPFSYLFPGHLPATTHAPLVSVEYHLSATAKTNTGETITFTKPIHLYRAIIPAPNDKNSMRIFPPTNLTIRLSLQPVIHPIGDFPVSLRLAGITTKGEKSDVRWRLRKMNWRIEERQKVISPACAKHCAKLGGEGKGILHEDVRNVGEGDIDYHKTPWKCDFDAGEVDAEFSCAVKSSKNPVCDVEADNGLLVTHSLVLEMVVAEEWVPKHKPKEITPTGAARILRTQFKVILSERGGLGIAWDEETPPVYEDVPASPPGYGGDVVYEELAGSIEDFHLDSNTGLATTARASSSRTDAAPDYTAHPATFLQRRNVLSADDLLLEPYERANDTAVEQEEEDDVQIIL</sequence>